<evidence type="ECO:0000256" key="4">
    <source>
        <dbReference type="ARBA" id="ARBA00023163"/>
    </source>
</evidence>
<evidence type="ECO:0000256" key="2">
    <source>
        <dbReference type="ARBA" id="ARBA00023015"/>
    </source>
</evidence>
<reference evidence="6 7" key="1">
    <citation type="submission" date="2024-04" db="EMBL/GenBank/DDBJ databases">
        <title>Okeanomitos corallinicola gen. &amp; sp. nov. (Nostocales, Cyanobacteria), a new toxic marine heterocyst-forming cyanobacterium from a coral reef.</title>
        <authorList>
            <person name="Li H."/>
            <person name="Li R."/>
            <person name="Kang J."/>
            <person name="Hii K.S."/>
            <person name="Mohamed H.F."/>
            <person name="Xu X."/>
            <person name="Luo Z."/>
        </authorList>
    </citation>
    <scope>NUCLEOTIDE SEQUENCE [LARGE SCALE GENOMIC DNA]</scope>
    <source>
        <strain evidence="6 7">TIOX110</strain>
    </source>
</reference>
<dbReference type="InterPro" id="IPR005119">
    <property type="entry name" value="LysR_subst-bd"/>
</dbReference>
<dbReference type="CDD" id="cd08419">
    <property type="entry name" value="PBP2_CbbR_RubisCO_like"/>
    <property type="match status" value="1"/>
</dbReference>
<evidence type="ECO:0000313" key="7">
    <source>
        <dbReference type="Proteomes" id="UP001483337"/>
    </source>
</evidence>
<dbReference type="Proteomes" id="UP001483337">
    <property type="component" value="Chromosome"/>
</dbReference>
<dbReference type="PANTHER" id="PTHR30126:SF5">
    <property type="entry name" value="HTH-TYPE TRANSCRIPTIONAL ACTIVATOR CMPR"/>
    <property type="match status" value="1"/>
</dbReference>
<dbReference type="Pfam" id="PF00126">
    <property type="entry name" value="HTH_1"/>
    <property type="match status" value="1"/>
</dbReference>
<dbReference type="InterPro" id="IPR036390">
    <property type="entry name" value="WH_DNA-bd_sf"/>
</dbReference>
<dbReference type="PRINTS" id="PR00039">
    <property type="entry name" value="HTHLYSR"/>
</dbReference>
<evidence type="ECO:0000259" key="5">
    <source>
        <dbReference type="PROSITE" id="PS50931"/>
    </source>
</evidence>
<keyword evidence="7" id="KW-1185">Reference proteome</keyword>
<keyword evidence="2" id="KW-0805">Transcription regulation</keyword>
<sequence>MNQATLHQLKVFEAAARHGSFTRAAEELFLTQPTVSMQIKQLTKSVGLPLFEQVGKRLFLTEAGEELFATCRQIFETIAQFEMKVANLKGLKQGQLRLAVITTAKYIIPRLLGPFCQLYPGIDISLKVTNHEGILDRMIANMDDLYIMSQVPDRLDINYEPFLENPLVVFAPANHPLAQEKNIPIERLADEPFIMREPGSGTRRAVQNLLEEHDVKVKVKLELGSNEAIKQAIAGGLGISVLSRHTLLTDAHEFSILDIQHFPIKRTWYIAHPAGKHLSIVARTYYDYLLDAAKKIVENEIAPLSIKIDLPPE</sequence>
<proteinExistence type="inferred from homology"/>
<dbReference type="InterPro" id="IPR036388">
    <property type="entry name" value="WH-like_DNA-bd_sf"/>
</dbReference>
<dbReference type="PROSITE" id="PS50931">
    <property type="entry name" value="HTH_LYSR"/>
    <property type="match status" value="1"/>
</dbReference>
<gene>
    <name evidence="6" type="ORF">WJM97_13290</name>
</gene>
<keyword evidence="3" id="KW-0238">DNA-binding</keyword>
<dbReference type="Pfam" id="PF03466">
    <property type="entry name" value="LysR_substrate"/>
    <property type="match status" value="1"/>
</dbReference>
<evidence type="ECO:0000256" key="1">
    <source>
        <dbReference type="ARBA" id="ARBA00009437"/>
    </source>
</evidence>
<dbReference type="Gene3D" id="3.40.190.290">
    <property type="match status" value="1"/>
</dbReference>
<evidence type="ECO:0000313" key="6">
    <source>
        <dbReference type="EMBL" id="WZB86377.1"/>
    </source>
</evidence>
<feature type="domain" description="HTH lysR-type" evidence="5">
    <location>
        <begin position="1"/>
        <end position="61"/>
    </location>
</feature>
<accession>A0ABZ2UN13</accession>
<dbReference type="Gene3D" id="1.10.10.10">
    <property type="entry name" value="Winged helix-like DNA-binding domain superfamily/Winged helix DNA-binding domain"/>
    <property type="match status" value="1"/>
</dbReference>
<comment type="similarity">
    <text evidence="1">Belongs to the LysR transcriptional regulatory family.</text>
</comment>
<keyword evidence="4" id="KW-0804">Transcription</keyword>
<name>A0ABZ2UN13_9CYAN</name>
<evidence type="ECO:0000256" key="3">
    <source>
        <dbReference type="ARBA" id="ARBA00023125"/>
    </source>
</evidence>
<protein>
    <submittedName>
        <fullName evidence="6">LysR substrate-binding domain-containing protein</fullName>
    </submittedName>
</protein>
<organism evidence="6 7">
    <name type="scientific">Okeanomitos corallinicola TIOX110</name>
    <dbReference type="NCBI Taxonomy" id="3133117"/>
    <lineage>
        <taxon>Bacteria</taxon>
        <taxon>Bacillati</taxon>
        <taxon>Cyanobacteriota</taxon>
        <taxon>Cyanophyceae</taxon>
        <taxon>Nostocales</taxon>
        <taxon>Aphanizomenonaceae</taxon>
        <taxon>Okeanomitos</taxon>
    </lineage>
</organism>
<dbReference type="SUPFAM" id="SSF53850">
    <property type="entry name" value="Periplasmic binding protein-like II"/>
    <property type="match status" value="1"/>
</dbReference>
<dbReference type="SUPFAM" id="SSF46785">
    <property type="entry name" value="Winged helix' DNA-binding domain"/>
    <property type="match status" value="1"/>
</dbReference>
<dbReference type="EMBL" id="CP150886">
    <property type="protein sequence ID" value="WZB86377.1"/>
    <property type="molecule type" value="Genomic_DNA"/>
</dbReference>
<dbReference type="InterPro" id="IPR000847">
    <property type="entry name" value="LysR_HTH_N"/>
</dbReference>
<dbReference type="PANTHER" id="PTHR30126">
    <property type="entry name" value="HTH-TYPE TRANSCRIPTIONAL REGULATOR"/>
    <property type="match status" value="1"/>
</dbReference>
<dbReference type="RefSeq" id="WP_353929291.1">
    <property type="nucleotide sequence ID" value="NZ_CP150886.1"/>
</dbReference>